<dbReference type="EMBL" id="LJHD01000190">
    <property type="protein sequence ID" value="ONI42299.1"/>
    <property type="molecule type" value="Genomic_DNA"/>
</dbReference>
<sequence length="380" mass="42061">MILKAKRILIGKNLEVLNNGAIVIENNIIKDIIKNIHYSKEETQIIDFGDATILPGLIDLHNHISLDAREYNHLDAMADPKEILLERGIRNMKDDLYAGVTTSRCLGEKHFVDHIIKQMIETGEIVGPRIITASIGMRSSSGHGYVGEGMEGKEQFEKTAKENINRGAEVLKLFLTPGIVDKDETIPCNLSDEEISAVVDVALSNNVPVTAHCIGGLGLIRAVEKGVNIIEHAYFATEEEIKCMKQHNISVCLTSGIILDETREPFCPPSFVEKVHRTREYSRQCMSNIVKSGLKFTLGTDAYHTYLYKEVLYAQGLGSSKLDALKAVTSNGAEMLGKQNTLGQIEKNYLADIIAVKGDLMADLSRLKDVIFVMKDGTIY</sequence>
<protein>
    <submittedName>
        <fullName evidence="1">Uncharacterized protein</fullName>
    </submittedName>
</protein>
<organism evidence="1 2">
    <name type="scientific">Candidatus Epulonipiscium fishelsonii</name>
    <dbReference type="NCBI Taxonomy" id="77094"/>
    <lineage>
        <taxon>Bacteria</taxon>
        <taxon>Bacillati</taxon>
        <taxon>Bacillota</taxon>
        <taxon>Clostridia</taxon>
        <taxon>Lachnospirales</taxon>
        <taxon>Lachnospiraceae</taxon>
        <taxon>Candidatus Epulonipiscium</taxon>
    </lineage>
</organism>
<accession>A0ACC8XGA2</accession>
<proteinExistence type="predicted"/>
<evidence type="ECO:0000313" key="2">
    <source>
        <dbReference type="Proteomes" id="UP000188637"/>
    </source>
</evidence>
<gene>
    <name evidence="1" type="ORF">AN640_01290</name>
</gene>
<evidence type="ECO:0000313" key="1">
    <source>
        <dbReference type="EMBL" id="ONI42299.1"/>
    </source>
</evidence>
<comment type="caution">
    <text evidence="1">The sequence shown here is derived from an EMBL/GenBank/DDBJ whole genome shotgun (WGS) entry which is preliminary data.</text>
</comment>
<name>A0ACC8XGA2_9FIRM</name>
<reference evidence="1" key="1">
    <citation type="submission" date="2016-08" db="EMBL/GenBank/DDBJ databases">
        <authorList>
            <person name="Ngugi D.K."/>
            <person name="Miyake S."/>
            <person name="Stingl U."/>
        </authorList>
    </citation>
    <scope>NUCLEOTIDE SEQUENCE</scope>
    <source>
        <strain evidence="1">SCG-D08WGA-EpuloA1</strain>
    </source>
</reference>
<keyword evidence="2" id="KW-1185">Reference proteome</keyword>
<dbReference type="Proteomes" id="UP000188637">
    <property type="component" value="Unassembled WGS sequence"/>
</dbReference>